<keyword evidence="1" id="KW-0001">2Fe-2S</keyword>
<dbReference type="InterPro" id="IPR006311">
    <property type="entry name" value="TAT_signal"/>
</dbReference>
<evidence type="ECO:0000313" key="7">
    <source>
        <dbReference type="EMBL" id="QPV62225.1"/>
    </source>
</evidence>
<dbReference type="GO" id="GO:0051537">
    <property type="term" value="F:2 iron, 2 sulfur cluster binding"/>
    <property type="evidence" value="ECO:0007669"/>
    <property type="project" value="UniProtKB-KW"/>
</dbReference>
<dbReference type="PROSITE" id="PS51318">
    <property type="entry name" value="TAT"/>
    <property type="match status" value="1"/>
</dbReference>
<keyword evidence="3" id="KW-0408">Iron</keyword>
<evidence type="ECO:0000259" key="6">
    <source>
        <dbReference type="PROSITE" id="PS51296"/>
    </source>
</evidence>
<evidence type="ECO:0000313" key="8">
    <source>
        <dbReference type="Proteomes" id="UP000595001"/>
    </source>
</evidence>
<dbReference type="GeneID" id="60590024"/>
<feature type="domain" description="Rieske" evidence="6">
    <location>
        <begin position="237"/>
        <end position="298"/>
    </location>
</feature>
<keyword evidence="8" id="KW-1185">Reference proteome</keyword>
<gene>
    <name evidence="7" type="ORF">I7X12_15985</name>
</gene>
<dbReference type="Proteomes" id="UP000595001">
    <property type="component" value="Chromosome"/>
</dbReference>
<dbReference type="GO" id="GO:0046872">
    <property type="term" value="F:metal ion binding"/>
    <property type="evidence" value="ECO:0007669"/>
    <property type="project" value="UniProtKB-KW"/>
</dbReference>
<dbReference type="KEGG" id="hlt:I7X12_15985"/>
<reference evidence="7 8" key="1">
    <citation type="submission" date="2020-12" db="EMBL/GenBank/DDBJ databases">
        <title>Halosimplex halophilum sp. nov. and Halosimplex salinum sp. nov., two new members of the genus Halosimplex.</title>
        <authorList>
            <person name="Cui H.L."/>
        </authorList>
    </citation>
    <scope>NUCLEOTIDE SEQUENCE [LARGE SCALE GENOMIC DNA]</scope>
    <source>
        <strain evidence="7 8">YGH94</strain>
    </source>
</reference>
<keyword evidence="2" id="KW-0479">Metal-binding</keyword>
<protein>
    <submittedName>
        <fullName evidence="7">Rieske 2Fe-2S domain-containing protein</fullName>
    </submittedName>
</protein>
<sequence>MPLDEDKYPGETGRRRFVKGVVGSAALASVGTGGAAAVNTVTSAAGGGGGPTQYMAIENTDGPAPRGMPIVPVEVNDSGELNGIFPEASTETVQGVQRTIAEMDMGGTTYSSQWFQYCGLESYQGVRPDADADNLLRASASPPPAYEWQQDVEGNTPLTVDMFDDYEEWGNSIGEAGLGKPASATWRSQGENAKTIPVQVLRTPEVSKMVNGEQGVFGNDYSTIPQNVRNFLDAATDQDFMAWINKCTHFCCVPGYKQLAGSANFGGANAVYCQCHQSVYDPFSPTQVQFVARPRPDN</sequence>
<organism evidence="7 8">
    <name type="scientific">Halosimplex litoreum</name>
    <dbReference type="NCBI Taxonomy" id="1198301"/>
    <lineage>
        <taxon>Archaea</taxon>
        <taxon>Methanobacteriati</taxon>
        <taxon>Methanobacteriota</taxon>
        <taxon>Stenosarchaea group</taxon>
        <taxon>Halobacteria</taxon>
        <taxon>Halobacteriales</taxon>
        <taxon>Haloarculaceae</taxon>
        <taxon>Halosimplex</taxon>
    </lineage>
</organism>
<dbReference type="InterPro" id="IPR017941">
    <property type="entry name" value="Rieske_2Fe-2S"/>
</dbReference>
<keyword evidence="5" id="KW-1015">Disulfide bond</keyword>
<dbReference type="Gene3D" id="2.102.10.10">
    <property type="entry name" value="Rieske [2Fe-2S] iron-sulphur domain"/>
    <property type="match status" value="1"/>
</dbReference>
<evidence type="ECO:0000256" key="1">
    <source>
        <dbReference type="ARBA" id="ARBA00022714"/>
    </source>
</evidence>
<keyword evidence="4" id="KW-0411">Iron-sulfur</keyword>
<evidence type="ECO:0000256" key="3">
    <source>
        <dbReference type="ARBA" id="ARBA00023004"/>
    </source>
</evidence>
<dbReference type="AlphaFoldDB" id="A0A7T3FWX8"/>
<evidence type="ECO:0000256" key="2">
    <source>
        <dbReference type="ARBA" id="ARBA00022723"/>
    </source>
</evidence>
<dbReference type="PANTHER" id="PTHR10134">
    <property type="entry name" value="CYTOCHROME B-C1 COMPLEX SUBUNIT RIESKE, MITOCHONDRIAL"/>
    <property type="match status" value="1"/>
</dbReference>
<accession>A0A7T3FWX8</accession>
<dbReference type="PROSITE" id="PS51296">
    <property type="entry name" value="RIESKE"/>
    <property type="match status" value="1"/>
</dbReference>
<dbReference type="SUPFAM" id="SSF50022">
    <property type="entry name" value="ISP domain"/>
    <property type="match status" value="1"/>
</dbReference>
<dbReference type="OrthoDB" id="5623at2157"/>
<evidence type="ECO:0000256" key="5">
    <source>
        <dbReference type="ARBA" id="ARBA00023157"/>
    </source>
</evidence>
<evidence type="ECO:0000256" key="4">
    <source>
        <dbReference type="ARBA" id="ARBA00023014"/>
    </source>
</evidence>
<dbReference type="InterPro" id="IPR036922">
    <property type="entry name" value="Rieske_2Fe-2S_sf"/>
</dbReference>
<name>A0A7T3FWX8_9EURY</name>
<dbReference type="EMBL" id="CP065856">
    <property type="protein sequence ID" value="QPV62225.1"/>
    <property type="molecule type" value="Genomic_DNA"/>
</dbReference>
<proteinExistence type="predicted"/>
<dbReference type="RefSeq" id="WP_198061038.1">
    <property type="nucleotide sequence ID" value="NZ_CP065856.1"/>
</dbReference>
<dbReference type="InterPro" id="IPR014349">
    <property type="entry name" value="Rieske_Fe-S_prot"/>
</dbReference>